<dbReference type="SUPFAM" id="SSF53756">
    <property type="entry name" value="UDP-Glycosyltransferase/glycogen phosphorylase"/>
    <property type="match status" value="1"/>
</dbReference>
<dbReference type="PANTHER" id="PTHR45947">
    <property type="entry name" value="SULFOQUINOVOSYL TRANSFERASE SQD2"/>
    <property type="match status" value="1"/>
</dbReference>
<dbReference type="PANTHER" id="PTHR45947:SF3">
    <property type="entry name" value="SULFOQUINOVOSYL TRANSFERASE SQD2"/>
    <property type="match status" value="1"/>
</dbReference>
<organism evidence="2 3">
    <name type="scientific">Haloferula sargassicola</name>
    <dbReference type="NCBI Taxonomy" id="490096"/>
    <lineage>
        <taxon>Bacteria</taxon>
        <taxon>Pseudomonadati</taxon>
        <taxon>Verrucomicrobiota</taxon>
        <taxon>Verrucomicrobiia</taxon>
        <taxon>Verrucomicrobiales</taxon>
        <taxon>Verrucomicrobiaceae</taxon>
        <taxon>Haloferula</taxon>
    </lineage>
</organism>
<dbReference type="Proteomes" id="UP001476282">
    <property type="component" value="Unassembled WGS sequence"/>
</dbReference>
<proteinExistence type="predicted"/>
<comment type="caution">
    <text evidence="2">The sequence shown here is derived from an EMBL/GenBank/DDBJ whole genome shotgun (WGS) entry which is preliminary data.</text>
</comment>
<sequence length="425" mass="47066">MKILHLCTDGGGGAANAALRLHQGLLSLGVDSVFGIKAGEPADNLTIAAPSGLRKWYASQAPRLEYHSAKWLHPKIRPVLPAYRFPGVCRSLIRRVRPDLVNLHWIDNNLVSFSDLRWIKNRGIPIVWTLHDMSPLSGGFHYREMADLPPSPLGPLTLPGAGSGVSWSILRRRAEALENARLTVVSPSVWLAEEAKHSPVFRGGDVRRIPYGIDTERFRSHDQMESRRYFGFPENSMILLFGADSFEDPRKGLSHLEEVVGYLSKKGLPLILVGFGNRHPVADGRFACPTRLMGRLESETELSRLYSAADLFVCPSREDNLPNTMIEALACGTPVAGFEIGGLPDLVKQSQTGVTVPPFDEALMAERIACFLQLEARQRNEIRARCRQSILEGLTLEHQATAYLREVYEPLLAGTSNEAGSRSCR</sequence>
<dbReference type="Gene3D" id="3.40.50.2000">
    <property type="entry name" value="Glycogen Phosphorylase B"/>
    <property type="match status" value="2"/>
</dbReference>
<dbReference type="InterPro" id="IPR028098">
    <property type="entry name" value="Glyco_trans_4-like_N"/>
</dbReference>
<name>A0ABP9USJ8_9BACT</name>
<dbReference type="RefSeq" id="WP_353567760.1">
    <property type="nucleotide sequence ID" value="NZ_BAABRI010000016.1"/>
</dbReference>
<dbReference type="Pfam" id="PF13692">
    <property type="entry name" value="Glyco_trans_1_4"/>
    <property type="match status" value="1"/>
</dbReference>
<protein>
    <submittedName>
        <fullName evidence="2">D-inositol-3-phosphate glycosyltransferase</fullName>
    </submittedName>
</protein>
<keyword evidence="3" id="KW-1185">Reference proteome</keyword>
<gene>
    <name evidence="2" type="primary">mshA_8</name>
    <name evidence="2" type="ORF">Hsar01_02885</name>
</gene>
<dbReference type="InterPro" id="IPR050194">
    <property type="entry name" value="Glycosyltransferase_grp1"/>
</dbReference>
<evidence type="ECO:0000313" key="3">
    <source>
        <dbReference type="Proteomes" id="UP001476282"/>
    </source>
</evidence>
<accession>A0ABP9USJ8</accession>
<dbReference type="Pfam" id="PF13439">
    <property type="entry name" value="Glyco_transf_4"/>
    <property type="match status" value="1"/>
</dbReference>
<evidence type="ECO:0000313" key="2">
    <source>
        <dbReference type="EMBL" id="GAA5483651.1"/>
    </source>
</evidence>
<evidence type="ECO:0000259" key="1">
    <source>
        <dbReference type="Pfam" id="PF13439"/>
    </source>
</evidence>
<reference evidence="2 3" key="1">
    <citation type="submission" date="2024-02" db="EMBL/GenBank/DDBJ databases">
        <title>Haloferula sargassicola NBRC 104335.</title>
        <authorList>
            <person name="Ichikawa N."/>
            <person name="Katano-Makiyama Y."/>
            <person name="Hidaka K."/>
        </authorList>
    </citation>
    <scope>NUCLEOTIDE SEQUENCE [LARGE SCALE GENOMIC DNA]</scope>
    <source>
        <strain evidence="2 3">NBRC 104335</strain>
    </source>
</reference>
<dbReference type="EMBL" id="BAABRI010000016">
    <property type="protein sequence ID" value="GAA5483651.1"/>
    <property type="molecule type" value="Genomic_DNA"/>
</dbReference>
<feature type="domain" description="Glycosyltransferase subfamily 4-like N-terminal" evidence="1">
    <location>
        <begin position="12"/>
        <end position="217"/>
    </location>
</feature>